<feature type="transmembrane region" description="Helical" evidence="7">
    <location>
        <begin position="221"/>
        <end position="242"/>
    </location>
</feature>
<feature type="transmembrane region" description="Helical" evidence="7">
    <location>
        <begin position="283"/>
        <end position="305"/>
    </location>
</feature>
<dbReference type="InterPro" id="IPR004681">
    <property type="entry name" value="TRAP_DctM"/>
</dbReference>
<comment type="subcellular location">
    <subcellularLocation>
        <location evidence="1 7">Cell inner membrane</location>
        <topology evidence="1 7">Multi-pass membrane protein</topology>
    </subcellularLocation>
</comment>
<proteinExistence type="inferred from homology"/>
<reference evidence="10 12" key="2">
    <citation type="submission" date="2016-08" db="EMBL/GenBank/DDBJ databases">
        <authorList>
            <person name="Varghese N."/>
            <person name="Submissions Spin"/>
        </authorList>
    </citation>
    <scope>NUCLEOTIDE SEQUENCE [LARGE SCALE GENOMIC DNA]</scope>
    <source>
        <strain evidence="10 12">HL-109</strain>
    </source>
</reference>
<evidence type="ECO:0000313" key="9">
    <source>
        <dbReference type="EMBL" id="KPQ12146.1"/>
    </source>
</evidence>
<dbReference type="InterPro" id="IPR010656">
    <property type="entry name" value="DctM"/>
</dbReference>
<dbReference type="GO" id="GO:0022857">
    <property type="term" value="F:transmembrane transporter activity"/>
    <property type="evidence" value="ECO:0007669"/>
    <property type="project" value="UniProtKB-UniRule"/>
</dbReference>
<dbReference type="STRING" id="1653334.GA0071312_0478"/>
<feature type="transmembrane region" description="Helical" evidence="7">
    <location>
        <begin position="99"/>
        <end position="123"/>
    </location>
</feature>
<keyword evidence="5 7" id="KW-1133">Transmembrane helix</keyword>
<evidence type="ECO:0000256" key="7">
    <source>
        <dbReference type="RuleBase" id="RU369079"/>
    </source>
</evidence>
<comment type="subunit">
    <text evidence="7">The complex comprises the extracytoplasmic solute receptor protein and the two transmembrane proteins.</text>
</comment>
<dbReference type="GO" id="GO:0005886">
    <property type="term" value="C:plasma membrane"/>
    <property type="evidence" value="ECO:0007669"/>
    <property type="project" value="UniProtKB-SubCell"/>
</dbReference>
<dbReference type="PATRIC" id="fig|1653334.4.peg.3204"/>
<keyword evidence="4 7" id="KW-0812">Transmembrane</keyword>
<sequence>MDLLPVSLGLIALLFAMIGLGLWIAVALATMGFVAIILQLSLPAGTILATSMWQGAKSWDLTALPMFILMGDILFRTRLSQDMFDGLAPWLAKLPGRLIHVNIVGSTIFAAVSGSSAATCATIGRISLSELARRGYSNTVSIGALAGSATIGLMIPPSIILIVYAAATELSVARLFIAGVIPGLMLTALFMTYVIIWALFNKDRMPPPEPAMPFLERVKALRRLAPVILLIIGVIGSIYMGLASPTEAAVVGVFLSLAIAWATGTMTWETMREALVASTKTSCMIIFILAGAAFLTTAMGFTGIPRVLAEWIGSFGLSQGMLLLALTVFFIIMGCFLDGISMVVLTTSIIMPLVVGAGFDLIWFGIYIVLVVEMAQITPPVGFNLYVLQSLTGKDIFRLGLYTAPFFLIMCLAAFLLALYPDIALWLPRTMLEAPR</sequence>
<evidence type="ECO:0000256" key="1">
    <source>
        <dbReference type="ARBA" id="ARBA00004429"/>
    </source>
</evidence>
<accession>A0A0N8KES4</accession>
<comment type="caution">
    <text evidence="9">The sequence shown here is derived from an EMBL/GenBank/DDBJ whole genome shotgun (WGS) entry which is preliminary data.</text>
</comment>
<organism evidence="9 11">
    <name type="scientific">Saliniramus fredricksonii</name>
    <dbReference type="NCBI Taxonomy" id="1653334"/>
    <lineage>
        <taxon>Bacteria</taxon>
        <taxon>Pseudomonadati</taxon>
        <taxon>Pseudomonadota</taxon>
        <taxon>Alphaproteobacteria</taxon>
        <taxon>Hyphomicrobiales</taxon>
        <taxon>Salinarimonadaceae</taxon>
        <taxon>Saliniramus</taxon>
    </lineage>
</organism>
<evidence type="ECO:0000256" key="6">
    <source>
        <dbReference type="ARBA" id="ARBA00023136"/>
    </source>
</evidence>
<dbReference type="Proteomes" id="UP000050497">
    <property type="component" value="Unassembled WGS sequence"/>
</dbReference>
<comment type="caution">
    <text evidence="7">Lacks conserved residue(s) required for the propagation of feature annotation.</text>
</comment>
<protein>
    <recommendedName>
        <fullName evidence="7">TRAP transporter large permease protein</fullName>
    </recommendedName>
</protein>
<dbReference type="PANTHER" id="PTHR33362">
    <property type="entry name" value="SIALIC ACID TRAP TRANSPORTER PERMEASE PROTEIN SIAT-RELATED"/>
    <property type="match status" value="1"/>
</dbReference>
<feature type="transmembrane region" description="Helical" evidence="7">
    <location>
        <begin position="173"/>
        <end position="200"/>
    </location>
</feature>
<dbReference type="EMBL" id="LJSX01000003">
    <property type="protein sequence ID" value="KPQ12146.1"/>
    <property type="molecule type" value="Genomic_DNA"/>
</dbReference>
<dbReference type="RefSeq" id="WP_074443460.1">
    <property type="nucleotide sequence ID" value="NZ_FMBM01000001.1"/>
</dbReference>
<name>A0A0N8KES4_9HYPH</name>
<reference evidence="9 11" key="1">
    <citation type="submission" date="2015-09" db="EMBL/GenBank/DDBJ databases">
        <title>Identification and resolution of microdiversity through metagenomic sequencing of parallel consortia.</title>
        <authorList>
            <person name="Nelson W.C."/>
            <person name="Romine M.F."/>
            <person name="Lindemann S.R."/>
        </authorList>
    </citation>
    <scope>NUCLEOTIDE SEQUENCE [LARGE SCALE GENOMIC DNA]</scope>
    <source>
        <strain evidence="9">HL-109</strain>
    </source>
</reference>
<dbReference type="EMBL" id="FMBM01000001">
    <property type="protein sequence ID" value="SCC78762.1"/>
    <property type="molecule type" value="Genomic_DNA"/>
</dbReference>
<keyword evidence="2" id="KW-1003">Cell membrane</keyword>
<keyword evidence="6 7" id="KW-0472">Membrane</keyword>
<evidence type="ECO:0000313" key="12">
    <source>
        <dbReference type="Proteomes" id="UP000182800"/>
    </source>
</evidence>
<feature type="transmembrane region" description="Helical" evidence="7">
    <location>
        <begin position="248"/>
        <end position="271"/>
    </location>
</feature>
<keyword evidence="3 7" id="KW-0997">Cell inner membrane</keyword>
<gene>
    <name evidence="10" type="ORF">GA0071312_0478</name>
    <name evidence="9" type="ORF">HLUCCO17_03010</name>
</gene>
<dbReference type="Pfam" id="PF06808">
    <property type="entry name" value="DctM"/>
    <property type="match status" value="1"/>
</dbReference>
<feature type="transmembrane region" description="Helical" evidence="7">
    <location>
        <begin position="6"/>
        <end position="38"/>
    </location>
</feature>
<evidence type="ECO:0000313" key="10">
    <source>
        <dbReference type="EMBL" id="SCC78762.1"/>
    </source>
</evidence>
<evidence type="ECO:0000313" key="11">
    <source>
        <dbReference type="Proteomes" id="UP000050497"/>
    </source>
</evidence>
<evidence type="ECO:0000256" key="2">
    <source>
        <dbReference type="ARBA" id="ARBA00022475"/>
    </source>
</evidence>
<dbReference type="OrthoDB" id="9783448at2"/>
<evidence type="ECO:0000256" key="3">
    <source>
        <dbReference type="ARBA" id="ARBA00022519"/>
    </source>
</evidence>
<dbReference type="PANTHER" id="PTHR33362:SF5">
    <property type="entry name" value="C4-DICARBOXYLATE TRAP TRANSPORTER LARGE PERMEASE PROTEIN DCTM"/>
    <property type="match status" value="1"/>
</dbReference>
<feature type="transmembrane region" description="Helical" evidence="7">
    <location>
        <begin position="144"/>
        <end position="167"/>
    </location>
</feature>
<keyword evidence="12" id="KW-1185">Reference proteome</keyword>
<feature type="domain" description="TRAP C4-dicarboxylate transport system permease DctM subunit" evidence="8">
    <location>
        <begin position="12"/>
        <end position="422"/>
    </location>
</feature>
<dbReference type="Proteomes" id="UP000182800">
    <property type="component" value="Unassembled WGS sequence"/>
</dbReference>
<dbReference type="NCBIfam" id="TIGR00786">
    <property type="entry name" value="dctM"/>
    <property type="match status" value="1"/>
</dbReference>
<evidence type="ECO:0000256" key="5">
    <source>
        <dbReference type="ARBA" id="ARBA00022989"/>
    </source>
</evidence>
<comment type="similarity">
    <text evidence="7">Belongs to the TRAP transporter large permease family.</text>
</comment>
<feature type="transmembrane region" description="Helical" evidence="7">
    <location>
        <begin position="311"/>
        <end position="332"/>
    </location>
</feature>
<dbReference type="PIRSF" id="PIRSF006066">
    <property type="entry name" value="HI0050"/>
    <property type="match status" value="1"/>
</dbReference>
<evidence type="ECO:0000256" key="4">
    <source>
        <dbReference type="ARBA" id="ARBA00022692"/>
    </source>
</evidence>
<dbReference type="AlphaFoldDB" id="A0A0N8KES4"/>
<keyword evidence="7" id="KW-0813">Transport</keyword>
<comment type="function">
    <text evidence="7">Part of the tripartite ATP-independent periplasmic (TRAP) transport system.</text>
</comment>
<evidence type="ECO:0000259" key="8">
    <source>
        <dbReference type="Pfam" id="PF06808"/>
    </source>
</evidence>
<feature type="transmembrane region" description="Helical" evidence="7">
    <location>
        <begin position="399"/>
        <end position="420"/>
    </location>
</feature>